<evidence type="ECO:0000313" key="2">
    <source>
        <dbReference type="EMBL" id="EFF72917.1"/>
    </source>
</evidence>
<reference evidence="3" key="1">
    <citation type="submission" date="2010-03" db="EMBL/GenBank/DDBJ databases">
        <title>Complete sequence of Mobiluncus curtisii ATCC 43063.</title>
        <authorList>
            <person name="Muzny D."/>
            <person name="Qin X."/>
            <person name="Deng J."/>
            <person name="Jiang H."/>
            <person name="Liu Y."/>
            <person name="Qu J."/>
            <person name="Song X.-Z."/>
            <person name="Zhang L."/>
            <person name="Thornton R."/>
            <person name="Coyle M."/>
            <person name="Francisco L."/>
            <person name="Jackson L."/>
            <person name="Javaid M."/>
            <person name="Korchina V."/>
            <person name="Kovar C."/>
            <person name="Mata R."/>
            <person name="Mathew T."/>
            <person name="Ngo R."/>
            <person name="Nguyen L."/>
            <person name="Nguyen N."/>
            <person name="Okwuonu G."/>
            <person name="Ongeri F."/>
            <person name="Pham C."/>
            <person name="Simmons D."/>
            <person name="Wilczek-Boney K."/>
            <person name="Hale W."/>
            <person name="Jakkamsetti A."/>
            <person name="Pham P."/>
            <person name="Ruth R."/>
            <person name="San Lucas F."/>
            <person name="Warren J."/>
            <person name="Zhang J."/>
            <person name="Zhao Z."/>
            <person name="Zhou C."/>
            <person name="Zhu D."/>
            <person name="Lee S."/>
            <person name="Bess C."/>
            <person name="Blankenburg K."/>
            <person name="Forbes L."/>
            <person name="Fu Q."/>
            <person name="Gubbala S."/>
            <person name="Hirani K."/>
            <person name="Jayaseelan J.C."/>
            <person name="Lara F."/>
            <person name="Munidasa M."/>
            <person name="Palculict T."/>
            <person name="Patil S."/>
            <person name="Pu L.-L."/>
            <person name="Saada N."/>
            <person name="Tang L."/>
            <person name="Weissenberger G."/>
            <person name="Zhu Y."/>
            <person name="Hemphill L."/>
            <person name="Shang Y."/>
            <person name="Youmans B."/>
            <person name="Ayvaz T."/>
            <person name="Ross M."/>
            <person name="Santibanez J."/>
            <person name="Aqrawi P."/>
            <person name="Gross S."/>
            <person name="Joshi V."/>
            <person name="Fowler G."/>
            <person name="Nazareth L."/>
            <person name="Reid J."/>
            <person name="Worley K."/>
            <person name="Petrosino J."/>
            <person name="Highlander S."/>
            <person name="Gibbs R."/>
            <person name="Gibbs R."/>
        </authorList>
    </citation>
    <scope>NUCLEOTIDE SEQUENCE [LARGE SCALE GENOMIC DNA]</scope>
    <source>
        <strain evidence="3">ATCC 43553</strain>
    </source>
</reference>
<sequence length="46" mass="4913">MALTTRCPQCGTTFKVVPDQLRVRNGLVRCGACSTVFDGRACLLPG</sequence>
<feature type="non-terminal residue" evidence="2">
    <location>
        <position position="46"/>
    </location>
</feature>
<evidence type="ECO:0000259" key="1">
    <source>
        <dbReference type="Pfam" id="PF13719"/>
    </source>
</evidence>
<proteinExistence type="predicted"/>
<accession>D4XJU8</accession>
<dbReference type="HOGENOM" id="CLU_3192628_0_0_4"/>
<gene>
    <name evidence="2" type="ORF">HMPREF0004_5745</name>
</gene>
<dbReference type="SUPFAM" id="SSF144217">
    <property type="entry name" value="CSL zinc finger"/>
    <property type="match status" value="1"/>
</dbReference>
<dbReference type="InterPro" id="IPR036671">
    <property type="entry name" value="DPH_MB_sf"/>
</dbReference>
<dbReference type="RefSeq" id="WP_006221873.1">
    <property type="nucleotide sequence ID" value="NZ_GG770414.1"/>
</dbReference>
<evidence type="ECO:0000313" key="3">
    <source>
        <dbReference type="Proteomes" id="UP000004510"/>
    </source>
</evidence>
<dbReference type="NCBIfam" id="TIGR02098">
    <property type="entry name" value="MJ0042_CXXC"/>
    <property type="match status" value="1"/>
</dbReference>
<comment type="caution">
    <text evidence="2">The sequence shown here is derived from an EMBL/GenBank/DDBJ whole genome shotgun (WGS) entry which is preliminary data.</text>
</comment>
<dbReference type="InterPro" id="IPR011723">
    <property type="entry name" value="Znf/thioredoxin_put"/>
</dbReference>
<feature type="domain" description="Zinc finger/thioredoxin putative" evidence="1">
    <location>
        <begin position="3"/>
        <end position="38"/>
    </location>
</feature>
<dbReference type="EMBL" id="ADMS01000148">
    <property type="protein sequence ID" value="EFF72917.1"/>
    <property type="molecule type" value="Genomic_DNA"/>
</dbReference>
<dbReference type="AlphaFoldDB" id="D4XJU8"/>
<dbReference type="Proteomes" id="UP000004510">
    <property type="component" value="Unassembled WGS sequence"/>
</dbReference>
<organism evidence="2 3">
    <name type="scientific">Achromobacter piechaudii ATCC 43553</name>
    <dbReference type="NCBI Taxonomy" id="742159"/>
    <lineage>
        <taxon>Bacteria</taxon>
        <taxon>Pseudomonadati</taxon>
        <taxon>Pseudomonadota</taxon>
        <taxon>Betaproteobacteria</taxon>
        <taxon>Burkholderiales</taxon>
        <taxon>Alcaligenaceae</taxon>
        <taxon>Achromobacter</taxon>
    </lineage>
</organism>
<name>D4XJU8_9BURK</name>
<protein>
    <submittedName>
        <fullName evidence="2">MJ0042 family finger-like domain protein</fullName>
    </submittedName>
</protein>
<dbReference type="Pfam" id="PF13719">
    <property type="entry name" value="Zn_ribbon_5"/>
    <property type="match status" value="1"/>
</dbReference>